<dbReference type="EMBL" id="KB320510">
    <property type="protein sequence ID" value="ELW69993.1"/>
    <property type="molecule type" value="Genomic_DNA"/>
</dbReference>
<dbReference type="Gene3D" id="2.60.40.4100">
    <property type="entry name" value="Zona pellucida, ZP-C domain"/>
    <property type="match status" value="1"/>
</dbReference>
<reference evidence="2" key="1">
    <citation type="submission" date="2012-07" db="EMBL/GenBank/DDBJ databases">
        <title>Genome of the Chinese tree shrew, a rising model animal genetically related to primates.</title>
        <authorList>
            <person name="Zhang G."/>
            <person name="Fan Y."/>
            <person name="Yao Y."/>
            <person name="Huang Z."/>
        </authorList>
    </citation>
    <scope>NUCLEOTIDE SEQUENCE [LARGE SCALE GENOMIC DNA]</scope>
</reference>
<reference evidence="2" key="2">
    <citation type="journal article" date="2013" name="Nat. Commun.">
        <title>Genome of the Chinese tree shrew.</title>
        <authorList>
            <person name="Fan Y."/>
            <person name="Huang Z.Y."/>
            <person name="Cao C.C."/>
            <person name="Chen C.S."/>
            <person name="Chen Y.X."/>
            <person name="Fan D.D."/>
            <person name="He J."/>
            <person name="Hou H.L."/>
            <person name="Hu L."/>
            <person name="Hu X.T."/>
            <person name="Jiang X.T."/>
            <person name="Lai R."/>
            <person name="Lang Y.S."/>
            <person name="Liang B."/>
            <person name="Liao S.G."/>
            <person name="Mu D."/>
            <person name="Ma Y.Y."/>
            <person name="Niu Y.Y."/>
            <person name="Sun X.Q."/>
            <person name="Xia J.Q."/>
            <person name="Xiao J."/>
            <person name="Xiong Z.Q."/>
            <person name="Xu L."/>
            <person name="Yang L."/>
            <person name="Zhang Y."/>
            <person name="Zhao W."/>
            <person name="Zhao X.D."/>
            <person name="Zheng Y.T."/>
            <person name="Zhou J.M."/>
            <person name="Zhu Y.B."/>
            <person name="Zhang G.J."/>
            <person name="Wang J."/>
            <person name="Yao Y.G."/>
        </authorList>
    </citation>
    <scope>NUCLEOTIDE SEQUENCE [LARGE SCALE GENOMIC DNA]</scope>
</reference>
<keyword evidence="2" id="KW-1185">Reference proteome</keyword>
<proteinExistence type="predicted"/>
<dbReference type="Proteomes" id="UP000011518">
    <property type="component" value="Unassembled WGS sequence"/>
</dbReference>
<dbReference type="InParanoid" id="L9L4X5"/>
<evidence type="ECO:0000313" key="1">
    <source>
        <dbReference type="EMBL" id="ELW69993.1"/>
    </source>
</evidence>
<dbReference type="AlphaFoldDB" id="L9L4X5"/>
<accession>L9L4X5</accession>
<sequence length="135" mass="15099">MCHFCLHRVSREEKGPPYTTVGFHSCFPDSILNASYAFKALEPDPHPLVHSECVHFAHDSKNTIYTTCHLKVNLTGEASDQLNTVCSFSKASDSWSPVESISTPMNAVMKRPVVFRLFQEAARPWHKSAAGQPRP</sequence>
<dbReference type="STRING" id="246437.L9L4X5"/>
<name>L9L4X5_TUPCH</name>
<protein>
    <submittedName>
        <fullName evidence="1">Zona pellucida sperm-binding protein 3</fullName>
    </submittedName>
</protein>
<gene>
    <name evidence="1" type="ORF">TREES_T100019300</name>
</gene>
<organism evidence="1 2">
    <name type="scientific">Tupaia chinensis</name>
    <name type="common">Chinese tree shrew</name>
    <name type="synonym">Tupaia belangeri chinensis</name>
    <dbReference type="NCBI Taxonomy" id="246437"/>
    <lineage>
        <taxon>Eukaryota</taxon>
        <taxon>Metazoa</taxon>
        <taxon>Chordata</taxon>
        <taxon>Craniata</taxon>
        <taxon>Vertebrata</taxon>
        <taxon>Euteleostomi</taxon>
        <taxon>Mammalia</taxon>
        <taxon>Eutheria</taxon>
        <taxon>Euarchontoglires</taxon>
        <taxon>Scandentia</taxon>
        <taxon>Tupaiidae</taxon>
        <taxon>Tupaia</taxon>
    </lineage>
</organism>
<evidence type="ECO:0000313" key="2">
    <source>
        <dbReference type="Proteomes" id="UP000011518"/>
    </source>
</evidence>
<dbReference type="InterPro" id="IPR042235">
    <property type="entry name" value="ZP-C_dom"/>
</dbReference>